<reference evidence="1" key="1">
    <citation type="submission" date="2022-07" db="EMBL/GenBank/DDBJ databases">
        <title>Phylogenomic reconstructions and comparative analyses of Kickxellomycotina fungi.</title>
        <authorList>
            <person name="Reynolds N.K."/>
            <person name="Stajich J.E."/>
            <person name="Barry K."/>
            <person name="Grigoriev I.V."/>
            <person name="Crous P."/>
            <person name="Smith M.E."/>
        </authorList>
    </citation>
    <scope>NUCLEOTIDE SEQUENCE</scope>
    <source>
        <strain evidence="1">CBS 102833</strain>
    </source>
</reference>
<feature type="non-terminal residue" evidence="1">
    <location>
        <position position="78"/>
    </location>
</feature>
<accession>A0ACC1KT64</accession>
<name>A0ACC1KT64_9FUNG</name>
<dbReference type="Proteomes" id="UP001140096">
    <property type="component" value="Unassembled WGS sequence"/>
</dbReference>
<dbReference type="EMBL" id="JANBUP010004205">
    <property type="protein sequence ID" value="KAJ2794634.1"/>
    <property type="molecule type" value="Genomic_DNA"/>
</dbReference>
<evidence type="ECO:0000313" key="2">
    <source>
        <dbReference type="Proteomes" id="UP001140096"/>
    </source>
</evidence>
<protein>
    <submittedName>
        <fullName evidence="1">Uncharacterized protein</fullName>
    </submittedName>
</protein>
<sequence length="78" mass="8378">MLSSVRFVRASCGSSVIRSRLIHQQSVVGAGGGLLGKLFGGSKKSEEKVDLEAPMVSGDTISEEIKEQSERLSNDLER</sequence>
<gene>
    <name evidence="1" type="ORF">H4S07_006698</name>
</gene>
<keyword evidence="2" id="KW-1185">Reference proteome</keyword>
<organism evidence="1 2">
    <name type="scientific">Coemansia furcata</name>
    <dbReference type="NCBI Taxonomy" id="417177"/>
    <lineage>
        <taxon>Eukaryota</taxon>
        <taxon>Fungi</taxon>
        <taxon>Fungi incertae sedis</taxon>
        <taxon>Zoopagomycota</taxon>
        <taxon>Kickxellomycotina</taxon>
        <taxon>Kickxellomycetes</taxon>
        <taxon>Kickxellales</taxon>
        <taxon>Kickxellaceae</taxon>
        <taxon>Coemansia</taxon>
    </lineage>
</organism>
<comment type="caution">
    <text evidence="1">The sequence shown here is derived from an EMBL/GenBank/DDBJ whole genome shotgun (WGS) entry which is preliminary data.</text>
</comment>
<evidence type="ECO:0000313" key="1">
    <source>
        <dbReference type="EMBL" id="KAJ2794634.1"/>
    </source>
</evidence>
<proteinExistence type="predicted"/>